<proteinExistence type="predicted"/>
<evidence type="ECO:0000313" key="2">
    <source>
        <dbReference type="Proteomes" id="UP000634136"/>
    </source>
</evidence>
<name>A0A834T523_9FABA</name>
<evidence type="ECO:0000313" key="1">
    <source>
        <dbReference type="EMBL" id="KAF7815650.1"/>
    </source>
</evidence>
<accession>A0A834T523</accession>
<dbReference type="Proteomes" id="UP000634136">
    <property type="component" value="Unassembled WGS sequence"/>
</dbReference>
<dbReference type="AlphaFoldDB" id="A0A834T523"/>
<protein>
    <submittedName>
        <fullName evidence="1">Uncharacterized protein</fullName>
    </submittedName>
</protein>
<comment type="caution">
    <text evidence="1">The sequence shown here is derived from an EMBL/GenBank/DDBJ whole genome shotgun (WGS) entry which is preliminary data.</text>
</comment>
<sequence length="54" mass="5937">MVIQDISIEELCRQSGIGVENGVAVEESIMEGRARSDDVVRRLTASLSAKCEER</sequence>
<gene>
    <name evidence="1" type="ORF">G2W53_029619</name>
</gene>
<keyword evidence="2" id="KW-1185">Reference proteome</keyword>
<reference evidence="1" key="1">
    <citation type="submission" date="2020-09" db="EMBL/GenBank/DDBJ databases">
        <title>Genome-Enabled Discovery of Anthraquinone Biosynthesis in Senna tora.</title>
        <authorList>
            <person name="Kang S.-H."/>
            <person name="Pandey R.P."/>
            <person name="Lee C.-M."/>
            <person name="Sim J.-S."/>
            <person name="Jeong J.-T."/>
            <person name="Choi B.-S."/>
            <person name="Jung M."/>
            <person name="Ginzburg D."/>
            <person name="Zhao K."/>
            <person name="Won S.Y."/>
            <person name="Oh T.-J."/>
            <person name="Yu Y."/>
            <person name="Kim N.-H."/>
            <person name="Lee O.R."/>
            <person name="Lee T.-H."/>
            <person name="Bashyal P."/>
            <person name="Kim T.-S."/>
            <person name="Lee W.-H."/>
            <person name="Kawkins C."/>
            <person name="Kim C.-K."/>
            <person name="Kim J.S."/>
            <person name="Ahn B.O."/>
            <person name="Rhee S.Y."/>
            <person name="Sohng J.K."/>
        </authorList>
    </citation>
    <scope>NUCLEOTIDE SEQUENCE</scope>
    <source>
        <tissue evidence="1">Leaf</tissue>
    </source>
</reference>
<organism evidence="1 2">
    <name type="scientific">Senna tora</name>
    <dbReference type="NCBI Taxonomy" id="362788"/>
    <lineage>
        <taxon>Eukaryota</taxon>
        <taxon>Viridiplantae</taxon>
        <taxon>Streptophyta</taxon>
        <taxon>Embryophyta</taxon>
        <taxon>Tracheophyta</taxon>
        <taxon>Spermatophyta</taxon>
        <taxon>Magnoliopsida</taxon>
        <taxon>eudicotyledons</taxon>
        <taxon>Gunneridae</taxon>
        <taxon>Pentapetalae</taxon>
        <taxon>rosids</taxon>
        <taxon>fabids</taxon>
        <taxon>Fabales</taxon>
        <taxon>Fabaceae</taxon>
        <taxon>Caesalpinioideae</taxon>
        <taxon>Cassia clade</taxon>
        <taxon>Senna</taxon>
    </lineage>
</organism>
<dbReference type="EMBL" id="JAAIUW010000009">
    <property type="protein sequence ID" value="KAF7815650.1"/>
    <property type="molecule type" value="Genomic_DNA"/>
</dbReference>